<dbReference type="EMBL" id="MIHH01000017">
    <property type="protein sequence ID" value="OIQ08040.1"/>
    <property type="molecule type" value="Genomic_DNA"/>
</dbReference>
<evidence type="ECO:0000256" key="6">
    <source>
        <dbReference type="ARBA" id="ARBA00022989"/>
    </source>
</evidence>
<dbReference type="Proteomes" id="UP000182743">
    <property type="component" value="Unassembled WGS sequence"/>
</dbReference>
<keyword evidence="7 9" id="KW-0472">Membrane</keyword>
<name>A0A1J5JRG2_NEOTH</name>
<feature type="transmembrane region" description="Helical" evidence="9">
    <location>
        <begin position="6"/>
        <end position="23"/>
    </location>
</feature>
<dbReference type="AlphaFoldDB" id="A0A1J5JRG2"/>
<dbReference type="InterPro" id="IPR026366">
    <property type="entry name" value="Seleno_YedE"/>
</dbReference>
<feature type="transmembrane region" description="Helical" evidence="9">
    <location>
        <begin position="333"/>
        <end position="353"/>
    </location>
</feature>
<keyword evidence="2" id="KW-0813">Transport</keyword>
<dbReference type="RefSeq" id="WP_071521374.1">
    <property type="nucleotide sequence ID" value="NZ_MIHH01000017.1"/>
</dbReference>
<evidence type="ECO:0000256" key="5">
    <source>
        <dbReference type="ARBA" id="ARBA00022692"/>
    </source>
</evidence>
<feature type="transmembrane region" description="Helical" evidence="9">
    <location>
        <begin position="122"/>
        <end position="143"/>
    </location>
</feature>
<comment type="similarity">
    <text evidence="8">Belongs to the TsuA/YedE (TC 9.B.102) family.</text>
</comment>
<evidence type="ECO:0000256" key="2">
    <source>
        <dbReference type="ARBA" id="ARBA00022448"/>
    </source>
</evidence>
<keyword evidence="5 9" id="KW-0812">Transmembrane</keyword>
<evidence type="ECO:0000313" key="10">
    <source>
        <dbReference type="EMBL" id="OIQ08040.1"/>
    </source>
</evidence>
<comment type="caution">
    <text evidence="10">The sequence shown here is derived from an EMBL/GenBank/DDBJ whole genome shotgun (WGS) entry which is preliminary data.</text>
</comment>
<evidence type="ECO:0000256" key="9">
    <source>
        <dbReference type="SAM" id="Phobius"/>
    </source>
</evidence>
<dbReference type="InterPro" id="IPR007272">
    <property type="entry name" value="Sulf_transp_TsuA/YedE"/>
</dbReference>
<evidence type="ECO:0000256" key="3">
    <source>
        <dbReference type="ARBA" id="ARBA00022475"/>
    </source>
</evidence>
<comment type="subcellular location">
    <subcellularLocation>
        <location evidence="1">Cell inner membrane</location>
        <topology evidence="1">Multi-pass membrane protein</topology>
    </subcellularLocation>
</comment>
<feature type="transmembrane region" description="Helical" evidence="9">
    <location>
        <begin position="305"/>
        <end position="327"/>
    </location>
</feature>
<feature type="transmembrane region" description="Helical" evidence="9">
    <location>
        <begin position="61"/>
        <end position="78"/>
    </location>
</feature>
<reference evidence="10 11" key="1">
    <citation type="submission" date="2016-08" db="EMBL/GenBank/DDBJ databases">
        <title>Genome-based comparison of Moorella thermoacetic strains.</title>
        <authorList>
            <person name="Poehlein A."/>
            <person name="Bengelsdorf F.R."/>
            <person name="Esser C."/>
            <person name="Duerre P."/>
            <person name="Daniel R."/>
        </authorList>
    </citation>
    <scope>NUCLEOTIDE SEQUENCE [LARGE SCALE GENOMIC DNA]</scope>
    <source>
        <strain evidence="10 11">DSM 11768</strain>
    </source>
</reference>
<keyword evidence="4" id="KW-0997">Cell inner membrane</keyword>
<dbReference type="Pfam" id="PF04143">
    <property type="entry name" value="Sulf_transp"/>
    <property type="match status" value="1"/>
</dbReference>
<evidence type="ECO:0000256" key="7">
    <source>
        <dbReference type="ARBA" id="ARBA00023136"/>
    </source>
</evidence>
<organism evidence="10 11">
    <name type="scientific">Neomoorella thermoacetica</name>
    <name type="common">Clostridium thermoaceticum</name>
    <dbReference type="NCBI Taxonomy" id="1525"/>
    <lineage>
        <taxon>Bacteria</taxon>
        <taxon>Bacillati</taxon>
        <taxon>Bacillota</taxon>
        <taxon>Clostridia</taxon>
        <taxon>Neomoorellales</taxon>
        <taxon>Neomoorellaceae</taxon>
        <taxon>Neomoorella</taxon>
    </lineage>
</organism>
<dbReference type="NCBIfam" id="TIGR04112">
    <property type="entry name" value="seleno_YedE"/>
    <property type="match status" value="1"/>
</dbReference>
<evidence type="ECO:0000256" key="1">
    <source>
        <dbReference type="ARBA" id="ARBA00004429"/>
    </source>
</evidence>
<evidence type="ECO:0000256" key="8">
    <source>
        <dbReference type="ARBA" id="ARBA00035655"/>
    </source>
</evidence>
<dbReference type="PANTHER" id="PTHR30574">
    <property type="entry name" value="INNER MEMBRANE PROTEIN YEDE"/>
    <property type="match status" value="1"/>
</dbReference>
<gene>
    <name evidence="10" type="ORF">MOOR_23200</name>
</gene>
<sequence>MKHQNAWIILTGATIGLFGALLVKLGNPGNMGYCIACFIRDITGALGLHRAANVQYIRPEISGLVLGAFVTALAAGEFRAREGSAPLVRFVLGALMMIGALVFLGCPLRGILRLAGGDLNALVGLAGFIAGVAAGIQFLKRGFNLGRSTVSKFQAGGYVLPLVAAGLLLLLVIKPVFDVKTGGPIFFSKAPPGSLHAPVLIALLAGIAGGFLAQRTRLCLSGGFRDFFLVRDTYLLKGYGLIFLVALILNIILGQFKPGFLNQPVAHTSVVWNFLGLFLVGLCAILLGGCPLRQLILAGEGDTDAAMAVFGMVAGAALAHNFMLASSPTGPTFYGQVAVVLGIIITGAIGLVYREV</sequence>
<feature type="transmembrane region" description="Helical" evidence="9">
    <location>
        <begin position="90"/>
        <end position="110"/>
    </location>
</feature>
<dbReference type="GO" id="GO:0005886">
    <property type="term" value="C:plasma membrane"/>
    <property type="evidence" value="ECO:0007669"/>
    <property type="project" value="UniProtKB-SubCell"/>
</dbReference>
<evidence type="ECO:0000256" key="4">
    <source>
        <dbReference type="ARBA" id="ARBA00022519"/>
    </source>
</evidence>
<keyword evidence="3" id="KW-1003">Cell membrane</keyword>
<feature type="transmembrane region" description="Helical" evidence="9">
    <location>
        <begin position="193"/>
        <end position="213"/>
    </location>
</feature>
<feature type="transmembrane region" description="Helical" evidence="9">
    <location>
        <begin position="274"/>
        <end position="293"/>
    </location>
</feature>
<dbReference type="PANTHER" id="PTHR30574:SF1">
    <property type="entry name" value="SULPHUR TRANSPORT DOMAIN-CONTAINING PROTEIN"/>
    <property type="match status" value="1"/>
</dbReference>
<feature type="transmembrane region" description="Helical" evidence="9">
    <location>
        <begin position="234"/>
        <end position="254"/>
    </location>
</feature>
<keyword evidence="6 9" id="KW-1133">Transmembrane helix</keyword>
<accession>A0A1J5JRG2</accession>
<evidence type="ECO:0000313" key="11">
    <source>
        <dbReference type="Proteomes" id="UP000182743"/>
    </source>
</evidence>
<proteinExistence type="inferred from homology"/>
<feature type="transmembrane region" description="Helical" evidence="9">
    <location>
        <begin position="155"/>
        <end position="173"/>
    </location>
</feature>
<protein>
    <submittedName>
        <fullName evidence="10">Uncharacterized protein</fullName>
    </submittedName>
</protein>